<sequence>MVWPSQVLSKNRDGIFSKKHTVCKSATKATVKEESANRKSDGHIANSGTVGRGGGPAKNWPSVVLDDARKLTKYHKHQKAPKCQASDNGTGKSAKAWPSDVVLDDPKYATRIQRQEPPGMTAHATSMNHQTDLWPSLVLEEKLRNKRSEGRNDRSTTRMQEQYEERDGMIDEYYKYTLNRHQKLDAQLGSPRSDHLSYATSYSNGDSEDDETRSHGAYTYDSKSIGISTLTSRTTLRTGSFSTRDLDSGCYLQDNQANCNPSVPPRNAESNNLVSALVHLTKNCYSPADPDLPY</sequence>
<evidence type="ECO:0000256" key="1">
    <source>
        <dbReference type="SAM" id="MobiDB-lite"/>
    </source>
</evidence>
<accession>A0AAD2CID4</accession>
<feature type="compositionally biased region" description="Basic and acidic residues" evidence="1">
    <location>
        <begin position="30"/>
        <end position="42"/>
    </location>
</feature>
<proteinExistence type="predicted"/>
<dbReference type="Proteomes" id="UP001295423">
    <property type="component" value="Unassembled WGS sequence"/>
</dbReference>
<evidence type="ECO:0000313" key="3">
    <source>
        <dbReference type="Proteomes" id="UP001295423"/>
    </source>
</evidence>
<dbReference type="AlphaFoldDB" id="A0AAD2CID4"/>
<feature type="region of interest" description="Disordered" evidence="1">
    <location>
        <begin position="28"/>
        <end position="62"/>
    </location>
</feature>
<protein>
    <submittedName>
        <fullName evidence="2">Uncharacterized protein</fullName>
    </submittedName>
</protein>
<keyword evidence="3" id="KW-1185">Reference proteome</keyword>
<comment type="caution">
    <text evidence="2">The sequence shown here is derived from an EMBL/GenBank/DDBJ whole genome shotgun (WGS) entry which is preliminary data.</text>
</comment>
<feature type="region of interest" description="Disordered" evidence="1">
    <location>
        <begin position="76"/>
        <end position="97"/>
    </location>
</feature>
<evidence type="ECO:0000313" key="2">
    <source>
        <dbReference type="EMBL" id="CAJ1935081.1"/>
    </source>
</evidence>
<gene>
    <name evidence="2" type="ORF">CYCCA115_LOCUS4419</name>
</gene>
<reference evidence="2" key="1">
    <citation type="submission" date="2023-08" db="EMBL/GenBank/DDBJ databases">
        <authorList>
            <person name="Audoor S."/>
            <person name="Bilcke G."/>
        </authorList>
    </citation>
    <scope>NUCLEOTIDE SEQUENCE</scope>
</reference>
<dbReference type="EMBL" id="CAKOGP040000446">
    <property type="protein sequence ID" value="CAJ1935081.1"/>
    <property type="molecule type" value="Genomic_DNA"/>
</dbReference>
<name>A0AAD2CID4_9STRA</name>
<feature type="region of interest" description="Disordered" evidence="1">
    <location>
        <begin position="187"/>
        <end position="217"/>
    </location>
</feature>
<organism evidence="2 3">
    <name type="scientific">Cylindrotheca closterium</name>
    <dbReference type="NCBI Taxonomy" id="2856"/>
    <lineage>
        <taxon>Eukaryota</taxon>
        <taxon>Sar</taxon>
        <taxon>Stramenopiles</taxon>
        <taxon>Ochrophyta</taxon>
        <taxon>Bacillariophyta</taxon>
        <taxon>Bacillariophyceae</taxon>
        <taxon>Bacillariophycidae</taxon>
        <taxon>Bacillariales</taxon>
        <taxon>Bacillariaceae</taxon>
        <taxon>Cylindrotheca</taxon>
    </lineage>
</organism>